<organism evidence="2 3">
    <name type="scientific">Trifolium medium</name>
    <dbReference type="NCBI Taxonomy" id="97028"/>
    <lineage>
        <taxon>Eukaryota</taxon>
        <taxon>Viridiplantae</taxon>
        <taxon>Streptophyta</taxon>
        <taxon>Embryophyta</taxon>
        <taxon>Tracheophyta</taxon>
        <taxon>Spermatophyta</taxon>
        <taxon>Magnoliopsida</taxon>
        <taxon>eudicotyledons</taxon>
        <taxon>Gunneridae</taxon>
        <taxon>Pentapetalae</taxon>
        <taxon>rosids</taxon>
        <taxon>fabids</taxon>
        <taxon>Fabales</taxon>
        <taxon>Fabaceae</taxon>
        <taxon>Papilionoideae</taxon>
        <taxon>50 kb inversion clade</taxon>
        <taxon>NPAAA clade</taxon>
        <taxon>Hologalegina</taxon>
        <taxon>IRL clade</taxon>
        <taxon>Trifolieae</taxon>
        <taxon>Trifolium</taxon>
    </lineage>
</organism>
<reference evidence="2 3" key="1">
    <citation type="journal article" date="2018" name="Front. Plant Sci.">
        <title>Red Clover (Trifolium pratense) and Zigzag Clover (T. medium) - A Picture of Genomic Similarities and Differences.</title>
        <authorList>
            <person name="Dluhosova J."/>
            <person name="Istvanek J."/>
            <person name="Nedelnik J."/>
            <person name="Repkova J."/>
        </authorList>
    </citation>
    <scope>NUCLEOTIDE SEQUENCE [LARGE SCALE GENOMIC DNA]</scope>
    <source>
        <strain evidence="3">cv. 10/8</strain>
        <tissue evidence="2">Leaf</tissue>
    </source>
</reference>
<dbReference type="Proteomes" id="UP000265520">
    <property type="component" value="Unassembled WGS sequence"/>
</dbReference>
<dbReference type="AlphaFoldDB" id="A0A392NN84"/>
<comment type="caution">
    <text evidence="2">The sequence shown here is derived from an EMBL/GenBank/DDBJ whole genome shotgun (WGS) entry which is preliminary data.</text>
</comment>
<feature type="region of interest" description="Disordered" evidence="1">
    <location>
        <begin position="29"/>
        <end position="48"/>
    </location>
</feature>
<proteinExistence type="predicted"/>
<protein>
    <submittedName>
        <fullName evidence="2">Calcium-transporting ATPase plasma membrane-type-like</fullName>
    </submittedName>
</protein>
<accession>A0A392NN84</accession>
<evidence type="ECO:0000256" key="1">
    <source>
        <dbReference type="SAM" id="MobiDB-lite"/>
    </source>
</evidence>
<keyword evidence="3" id="KW-1185">Reference proteome</keyword>
<feature type="region of interest" description="Disordered" evidence="1">
    <location>
        <begin position="1"/>
        <end position="22"/>
    </location>
</feature>
<evidence type="ECO:0000313" key="3">
    <source>
        <dbReference type="Proteomes" id="UP000265520"/>
    </source>
</evidence>
<feature type="compositionally biased region" description="Polar residues" evidence="1">
    <location>
        <begin position="1"/>
        <end position="11"/>
    </location>
</feature>
<feature type="non-terminal residue" evidence="2">
    <location>
        <position position="1"/>
    </location>
</feature>
<sequence>VSGTMNLSKDSPPTDCDLEAGSPIANTCSADLVGEDNTSDPFDISRTKNASTQRLNRWRAAYRFKEAEKNTNSETLKNFSTLAIQTRFKVC</sequence>
<dbReference type="EMBL" id="LXQA010041767">
    <property type="protein sequence ID" value="MCH99934.1"/>
    <property type="molecule type" value="Genomic_DNA"/>
</dbReference>
<name>A0A392NN84_9FABA</name>
<evidence type="ECO:0000313" key="2">
    <source>
        <dbReference type="EMBL" id="MCH99934.1"/>
    </source>
</evidence>